<evidence type="ECO:0000256" key="1">
    <source>
        <dbReference type="ARBA" id="ARBA00004141"/>
    </source>
</evidence>
<dbReference type="PANTHER" id="PTHR12385:SF88">
    <property type="entry name" value="CHOLINE TRANSPORTER-LIKE PROTEIN CTL1"/>
    <property type="match status" value="1"/>
</dbReference>
<evidence type="ECO:0000313" key="9">
    <source>
        <dbReference type="Proteomes" id="UP001527925"/>
    </source>
</evidence>
<gene>
    <name evidence="8" type="ORF">HK105_204044</name>
</gene>
<evidence type="ECO:0000313" key="8">
    <source>
        <dbReference type="EMBL" id="KAL2916288.1"/>
    </source>
</evidence>
<keyword evidence="9" id="KW-1185">Reference proteome</keyword>
<keyword evidence="4 6" id="KW-1133">Transmembrane helix</keyword>
<feature type="transmembrane region" description="Helical" evidence="6">
    <location>
        <begin position="509"/>
        <end position="531"/>
    </location>
</feature>
<reference evidence="8 9" key="1">
    <citation type="submission" date="2023-09" db="EMBL/GenBank/DDBJ databases">
        <title>Pangenome analysis of Batrachochytrium dendrobatidis and related Chytrids.</title>
        <authorList>
            <person name="Yacoub M.N."/>
            <person name="Stajich J.E."/>
            <person name="James T.Y."/>
        </authorList>
    </citation>
    <scope>NUCLEOTIDE SEQUENCE [LARGE SCALE GENOMIC DNA]</scope>
    <source>
        <strain evidence="8 9">JEL0888</strain>
    </source>
</reference>
<feature type="transmembrane region" description="Helical" evidence="6">
    <location>
        <begin position="206"/>
        <end position="228"/>
    </location>
</feature>
<evidence type="ECO:0000256" key="7">
    <source>
        <dbReference type="SAM" id="MobiDB-lite"/>
    </source>
</evidence>
<dbReference type="InterPro" id="IPR007603">
    <property type="entry name" value="Choline_transptr-like"/>
</dbReference>
<protein>
    <recommendedName>
        <fullName evidence="6">Protein PNS1</fullName>
    </recommendedName>
</protein>
<feature type="region of interest" description="Disordered" evidence="7">
    <location>
        <begin position="60"/>
        <end position="81"/>
    </location>
</feature>
<dbReference type="PANTHER" id="PTHR12385">
    <property type="entry name" value="CHOLINE TRANSPORTER-LIKE (SLC FAMILY 44)"/>
    <property type="match status" value="1"/>
</dbReference>
<name>A0ABR4N9T2_9FUNG</name>
<feature type="transmembrane region" description="Helical" evidence="6">
    <location>
        <begin position="248"/>
        <end position="267"/>
    </location>
</feature>
<dbReference type="Pfam" id="PF04515">
    <property type="entry name" value="Choline_transpo"/>
    <property type="match status" value="1"/>
</dbReference>
<dbReference type="EMBL" id="JADGIZ020000017">
    <property type="protein sequence ID" value="KAL2916288.1"/>
    <property type="molecule type" value="Genomic_DNA"/>
</dbReference>
<accession>A0ABR4N9T2</accession>
<proteinExistence type="inferred from homology"/>
<comment type="caution">
    <text evidence="8">The sequence shown here is derived from an EMBL/GenBank/DDBJ whole genome shotgun (WGS) entry which is preliminary data.</text>
</comment>
<keyword evidence="5 6" id="KW-0472">Membrane</keyword>
<evidence type="ECO:0000256" key="2">
    <source>
        <dbReference type="ARBA" id="ARBA00007168"/>
    </source>
</evidence>
<comment type="function">
    <text evidence="6">Probably involved in transport through the plasma membrane.</text>
</comment>
<comment type="caution">
    <text evidence="6">Lacks conserved residue(s) required for the propagation of feature annotation.</text>
</comment>
<evidence type="ECO:0000256" key="5">
    <source>
        <dbReference type="ARBA" id="ARBA00023136"/>
    </source>
</evidence>
<keyword evidence="3 6" id="KW-0812">Transmembrane</keyword>
<sequence length="600" mass="64052">MMHSLLAGPHDACMDAIDDDDDYDDDIGGPLTIEDSAAQFAIRPADDGYGDDDAYGDSYAAYGGGRGGDSDDDNASDGIADSNPLLGMRNPLAKAAKSFAPVDPLFQPLIASAIESQDTSIYIDPEKRPYKDVAITIAYLACLLFMLVWGAVSAAKTGSLPVSSIISRTLYFTFSESAVTVAVLTAVSVAAGAAWLALLSYFARPIIYFTAIAIPSSIMIMSTATFFVSLSASFSPKTPDTLPEIHGMLGVALSGMLTAAWLAYYIWRKRAMVDTMTHIIELSCDILHLNPSLFGLSVALMVGHAIFSVVWIILFSRLFLVGTVQDGAGRMGSSGADAAPASATGSPTFVPSNQTPIIATFFVLMYFWTSAIFQNIEKTTVASVVGGWYFQDMPSSPTHSSDQTWRNFKHVSTRSFGPVAFASLVLGAVRTAKYVISKIRERASRGSSFMRYLLAILSVVSRVLDDFSSYALVNTGLTGDGFIESAHACTRLFRRNLILGLITQGATKVISVLGRILVSAVVGIVVFWTAVGSTSPSVGTGGNEWVAAGVATIVPYYVVGVLTRVVENTVDATFICYLIDLDTNSCHCEGAHRIFSESLS</sequence>
<organism evidence="8 9">
    <name type="scientific">Polyrhizophydium stewartii</name>
    <dbReference type="NCBI Taxonomy" id="2732419"/>
    <lineage>
        <taxon>Eukaryota</taxon>
        <taxon>Fungi</taxon>
        <taxon>Fungi incertae sedis</taxon>
        <taxon>Chytridiomycota</taxon>
        <taxon>Chytridiomycota incertae sedis</taxon>
        <taxon>Chytridiomycetes</taxon>
        <taxon>Rhizophydiales</taxon>
        <taxon>Rhizophydiales incertae sedis</taxon>
        <taxon>Polyrhizophydium</taxon>
    </lineage>
</organism>
<evidence type="ECO:0000256" key="6">
    <source>
        <dbReference type="RuleBase" id="RU368066"/>
    </source>
</evidence>
<comment type="similarity">
    <text evidence="2 6">Belongs to the CTL (choline transporter-like) family.</text>
</comment>
<feature type="transmembrane region" description="Helical" evidence="6">
    <location>
        <begin position="293"/>
        <end position="314"/>
    </location>
</feature>
<dbReference type="Proteomes" id="UP001527925">
    <property type="component" value="Unassembled WGS sequence"/>
</dbReference>
<feature type="transmembrane region" description="Helical" evidence="6">
    <location>
        <begin position="178"/>
        <end position="199"/>
    </location>
</feature>
<comment type="subcellular location">
    <subcellularLocation>
        <location evidence="6">Cell membrane</location>
        <topology evidence="6">Multi-pass membrane protein</topology>
    </subcellularLocation>
    <subcellularLocation>
        <location evidence="1">Membrane</location>
        <topology evidence="1">Multi-pass membrane protein</topology>
    </subcellularLocation>
</comment>
<evidence type="ECO:0000256" key="4">
    <source>
        <dbReference type="ARBA" id="ARBA00022989"/>
    </source>
</evidence>
<feature type="transmembrane region" description="Helical" evidence="6">
    <location>
        <begin position="133"/>
        <end position="152"/>
    </location>
</feature>
<evidence type="ECO:0000256" key="3">
    <source>
        <dbReference type="ARBA" id="ARBA00022692"/>
    </source>
</evidence>